<dbReference type="GeneTree" id="ENSGT00940000155184"/>
<dbReference type="InterPro" id="IPR036047">
    <property type="entry name" value="F-box-like_dom_sf"/>
</dbReference>
<dbReference type="InterPro" id="IPR001810">
    <property type="entry name" value="F-box_dom"/>
</dbReference>
<name>A0A8C5QYL1_9ANUR</name>
<keyword evidence="5" id="KW-1185">Reference proteome</keyword>
<reference evidence="4" key="2">
    <citation type="submission" date="2025-09" db="UniProtKB">
        <authorList>
            <consortium name="Ensembl"/>
        </authorList>
    </citation>
    <scope>IDENTIFICATION</scope>
</reference>
<dbReference type="SUPFAM" id="SSF81383">
    <property type="entry name" value="F-box domain"/>
    <property type="match status" value="1"/>
</dbReference>
<dbReference type="GO" id="GO:0031146">
    <property type="term" value="P:SCF-dependent proteasomal ubiquitin-dependent protein catabolic process"/>
    <property type="evidence" value="ECO:0007669"/>
    <property type="project" value="TreeGrafter"/>
</dbReference>
<evidence type="ECO:0000259" key="3">
    <source>
        <dbReference type="PROSITE" id="PS50181"/>
    </source>
</evidence>
<dbReference type="FunFam" id="3.80.10.10:FF:000152">
    <property type="entry name" value="F-box/LRR-repeat protein 4 isoform X1"/>
    <property type="match status" value="1"/>
</dbReference>
<reference evidence="4" key="1">
    <citation type="submission" date="2025-08" db="UniProtKB">
        <authorList>
            <consortium name="Ensembl"/>
        </authorList>
    </citation>
    <scope>IDENTIFICATION</scope>
</reference>
<gene>
    <name evidence="4" type="primary">FBXL4</name>
</gene>
<sequence length="621" mass="70265">MSPWFPMLTVLSMFYYICLRRRARLASRGDMINSRRAIKSNNRALPMSTKAVQYAKEVLDFSSHYGSENSMSYTMWNLAGSPNVYPSSGDFTQTAVFRNYGTWWDQCPSAPLPFKRTSPSFFSQDYVELAFEEPVYPTAIHILETYHPGSVVKILACSANPYSQSTPAEIRWETIWSAEPTRVNSPQARLFKPCIKEINFPTNLIRLETNSSCLDYYTELDAVELHGVKEKPMLSLKTSTIDMNDLDEDEYDEKDSCGLDCLTSQFSSSSLRERTDNGYFDKLPYELIQLILSHLALPDLCHLAQTCKLLYQHCCDPLQYLHLSLQPYWANLNDTALEYLLPRCTLVQWLNLSWTGNRGFISTSGFSRLLKVCGSELLRLELACGHFLNEACLEVIAEMCPNLQELNLSSCDKLPPPAFSHISKLSGLKRLVLYRTKIEQTALLGILNFCLELQHLNLGSCVLIEDYDLVAGVIGAKCKKLRSLDLWRCKNITEKGIIELASGCQLLEELDLGWCPTLQSATGCFVNLARKLPGLRKLFLTANRSVCDTDIEELAANCQHLHHLDILGTRMVSPAALRKLLESCKGLCLLDVSFCSQIDSRVVQEFTSRFPNLLIKKSFTQ</sequence>
<organism evidence="4 5">
    <name type="scientific">Leptobrachium leishanense</name>
    <name type="common">Leishan spiny toad</name>
    <dbReference type="NCBI Taxonomy" id="445787"/>
    <lineage>
        <taxon>Eukaryota</taxon>
        <taxon>Metazoa</taxon>
        <taxon>Chordata</taxon>
        <taxon>Craniata</taxon>
        <taxon>Vertebrata</taxon>
        <taxon>Euteleostomi</taxon>
        <taxon>Amphibia</taxon>
        <taxon>Batrachia</taxon>
        <taxon>Anura</taxon>
        <taxon>Pelobatoidea</taxon>
        <taxon>Megophryidae</taxon>
        <taxon>Leptobrachium</taxon>
    </lineage>
</organism>
<dbReference type="PANTHER" id="PTHR13318:SF152">
    <property type="entry name" value="F-BOX_LRR-REPEAT PROTEIN 4"/>
    <property type="match status" value="1"/>
</dbReference>
<accession>A0A8C5QYL1</accession>
<proteinExistence type="predicted"/>
<dbReference type="FunFam" id="3.80.10.10:FF:000628">
    <property type="entry name" value="F-box and leucine-rich repeat protein 4"/>
    <property type="match status" value="1"/>
</dbReference>
<dbReference type="Ensembl" id="ENSLLET00000045334.1">
    <property type="protein sequence ID" value="ENSLLEP00000043594.1"/>
    <property type="gene ID" value="ENSLLEG00000027710.1"/>
</dbReference>
<dbReference type="InterPro" id="IPR006553">
    <property type="entry name" value="Leu-rich_rpt_Cys-con_subtyp"/>
</dbReference>
<evidence type="ECO:0000256" key="2">
    <source>
        <dbReference type="ARBA" id="ARBA00022786"/>
    </source>
</evidence>
<feature type="domain" description="F-box" evidence="3">
    <location>
        <begin position="277"/>
        <end position="308"/>
    </location>
</feature>
<protein>
    <submittedName>
        <fullName evidence="4">F-box and leucine rich repeat protein 4</fullName>
    </submittedName>
</protein>
<dbReference type="InterPro" id="IPR057207">
    <property type="entry name" value="FBXL15_LRR"/>
</dbReference>
<dbReference type="Proteomes" id="UP000694569">
    <property type="component" value="Unplaced"/>
</dbReference>
<dbReference type="PANTHER" id="PTHR13318">
    <property type="entry name" value="PARTNER OF PAIRED, ISOFORM B-RELATED"/>
    <property type="match status" value="1"/>
</dbReference>
<dbReference type="AlphaFoldDB" id="A0A8C5QYL1"/>
<dbReference type="GO" id="GO:0019005">
    <property type="term" value="C:SCF ubiquitin ligase complex"/>
    <property type="evidence" value="ECO:0007669"/>
    <property type="project" value="TreeGrafter"/>
</dbReference>
<dbReference type="CDD" id="cd22117">
    <property type="entry name" value="F-box_FBXL4"/>
    <property type="match status" value="1"/>
</dbReference>
<evidence type="ECO:0000256" key="1">
    <source>
        <dbReference type="ARBA" id="ARBA00022614"/>
    </source>
</evidence>
<dbReference type="Gene3D" id="3.80.10.10">
    <property type="entry name" value="Ribonuclease Inhibitor"/>
    <property type="match status" value="2"/>
</dbReference>
<dbReference type="Pfam" id="PF12937">
    <property type="entry name" value="F-box-like"/>
    <property type="match status" value="1"/>
</dbReference>
<dbReference type="SMART" id="SM00367">
    <property type="entry name" value="LRR_CC"/>
    <property type="match status" value="7"/>
</dbReference>
<keyword evidence="2" id="KW-0833">Ubl conjugation pathway</keyword>
<dbReference type="InterPro" id="IPR032675">
    <property type="entry name" value="LRR_dom_sf"/>
</dbReference>
<dbReference type="PROSITE" id="PS50181">
    <property type="entry name" value="FBOX"/>
    <property type="match status" value="1"/>
</dbReference>
<dbReference type="SUPFAM" id="SSF52047">
    <property type="entry name" value="RNI-like"/>
    <property type="match status" value="1"/>
</dbReference>
<evidence type="ECO:0000313" key="4">
    <source>
        <dbReference type="Ensembl" id="ENSLLEP00000043594.1"/>
    </source>
</evidence>
<keyword evidence="1" id="KW-0433">Leucine-rich repeat</keyword>
<dbReference type="Pfam" id="PF25372">
    <property type="entry name" value="DUF7885"/>
    <property type="match status" value="1"/>
</dbReference>
<evidence type="ECO:0000313" key="5">
    <source>
        <dbReference type="Proteomes" id="UP000694569"/>
    </source>
</evidence>
<dbReference type="OrthoDB" id="2153609at2759"/>
<dbReference type="FunFam" id="1.20.1280.50:FF:000050">
    <property type="entry name" value="F-box and leucine-rich repeat protein 4"/>
    <property type="match status" value="1"/>
</dbReference>